<dbReference type="GO" id="GO:0046872">
    <property type="term" value="F:metal ion binding"/>
    <property type="evidence" value="ECO:0007669"/>
    <property type="project" value="UniProtKB-KW"/>
</dbReference>
<evidence type="ECO:0000313" key="25">
    <source>
        <dbReference type="EMBL" id="MBJ7539569.1"/>
    </source>
</evidence>
<feature type="binding site" evidence="22">
    <location>
        <position position="11"/>
    </location>
    <ligand>
        <name>ATP</name>
        <dbReference type="ChEBI" id="CHEBI:30616"/>
    </ligand>
</feature>
<feature type="binding site" evidence="21">
    <location>
        <begin position="32"/>
        <end position="36"/>
    </location>
    <ligand>
        <name>substrate</name>
    </ligand>
</feature>
<feature type="binding site" evidence="22">
    <location>
        <position position="78"/>
    </location>
    <ligand>
        <name>ATP</name>
        <dbReference type="ChEBI" id="CHEBI:30616"/>
    </ligand>
</feature>
<feature type="binding site" evidence="22">
    <location>
        <begin position="87"/>
        <end position="89"/>
    </location>
    <ligand>
        <name>ATP</name>
        <dbReference type="ChEBI" id="CHEBI:30616"/>
    </ligand>
</feature>
<keyword evidence="14 23" id="KW-0460">Magnesium</keyword>
<keyword evidence="6" id="KW-0444">Lipid biosynthesis</keyword>
<keyword evidence="13 22" id="KW-0067">ATP-binding</keyword>
<feature type="binding site" evidence="21">
    <location>
        <position position="57"/>
    </location>
    <ligand>
        <name>substrate</name>
    </ligand>
</feature>
<keyword evidence="15 24" id="KW-1133">Transmembrane helix</keyword>
<evidence type="ECO:0000256" key="4">
    <source>
        <dbReference type="ARBA" id="ARBA00017575"/>
    </source>
</evidence>
<accession>A0A934JYN2</accession>
<evidence type="ECO:0000256" key="24">
    <source>
        <dbReference type="RuleBase" id="RU363065"/>
    </source>
</evidence>
<comment type="similarity">
    <text evidence="2 24">Belongs to the bacterial diacylglycerol kinase family.</text>
</comment>
<name>A0A934JYN2_9GAMM</name>
<evidence type="ECO:0000256" key="12">
    <source>
        <dbReference type="ARBA" id="ARBA00022777"/>
    </source>
</evidence>
<evidence type="ECO:0000256" key="8">
    <source>
        <dbReference type="ARBA" id="ARBA00022679"/>
    </source>
</evidence>
<evidence type="ECO:0000256" key="14">
    <source>
        <dbReference type="ARBA" id="ARBA00022842"/>
    </source>
</evidence>
<organism evidence="25 26">
    <name type="scientific">Marinomonas transparens</name>
    <dbReference type="NCBI Taxonomy" id="2795388"/>
    <lineage>
        <taxon>Bacteria</taxon>
        <taxon>Pseudomonadati</taxon>
        <taxon>Pseudomonadota</taxon>
        <taxon>Gammaproteobacteria</taxon>
        <taxon>Oceanospirillales</taxon>
        <taxon>Oceanospirillaceae</taxon>
        <taxon>Marinomonas</taxon>
    </lineage>
</organism>
<feature type="binding site" evidence="23">
    <location>
        <position position="78"/>
    </location>
    <ligand>
        <name>a divalent metal cation</name>
        <dbReference type="ChEBI" id="CHEBI:60240"/>
    </ligand>
</feature>
<protein>
    <recommendedName>
        <fullName evidence="4 24">Diacylglycerol kinase</fullName>
        <ecNumber evidence="3 24">2.7.1.107</ecNumber>
    </recommendedName>
</protein>
<keyword evidence="10 23" id="KW-0479">Metal-binding</keyword>
<feature type="binding site" evidence="21">
    <location>
        <position position="11"/>
    </location>
    <ligand>
        <name>substrate</name>
    </ligand>
</feature>
<keyword evidence="16 24" id="KW-0443">Lipid metabolism</keyword>
<feature type="binding site" evidence="22">
    <location>
        <begin position="96"/>
        <end position="97"/>
    </location>
    <ligand>
        <name>ATP</name>
        <dbReference type="ChEBI" id="CHEBI:30616"/>
    </ligand>
</feature>
<evidence type="ECO:0000256" key="11">
    <source>
        <dbReference type="ARBA" id="ARBA00022741"/>
    </source>
</evidence>
<feature type="binding site" evidence="21">
    <location>
        <begin position="24"/>
        <end position="27"/>
    </location>
    <ligand>
        <name>substrate</name>
    </ligand>
</feature>
<evidence type="ECO:0000313" key="26">
    <source>
        <dbReference type="Proteomes" id="UP000628710"/>
    </source>
</evidence>
<dbReference type="InterPro" id="IPR000829">
    <property type="entry name" value="DAGK"/>
</dbReference>
<dbReference type="GO" id="GO:0005886">
    <property type="term" value="C:plasma membrane"/>
    <property type="evidence" value="ECO:0007669"/>
    <property type="project" value="UniProtKB-SubCell"/>
</dbReference>
<keyword evidence="9 24" id="KW-0812">Transmembrane</keyword>
<dbReference type="EMBL" id="JAEMNX010000026">
    <property type="protein sequence ID" value="MBJ7539569.1"/>
    <property type="molecule type" value="Genomic_DNA"/>
</dbReference>
<keyword evidence="19 24" id="KW-1208">Phospholipid metabolism</keyword>
<comment type="caution">
    <text evidence="24">Lacks conserved residue(s) required for the propagation of feature annotation.</text>
</comment>
<keyword evidence="5" id="KW-1003">Cell membrane</keyword>
<evidence type="ECO:0000256" key="16">
    <source>
        <dbReference type="ARBA" id="ARBA00023098"/>
    </source>
</evidence>
<dbReference type="GO" id="GO:0005524">
    <property type="term" value="F:ATP binding"/>
    <property type="evidence" value="ECO:0007669"/>
    <property type="project" value="UniProtKB-KW"/>
</dbReference>
<feature type="binding site" evidence="22">
    <location>
        <position position="18"/>
    </location>
    <ligand>
        <name>ATP</name>
        <dbReference type="ChEBI" id="CHEBI:30616"/>
    </ligand>
</feature>
<evidence type="ECO:0000256" key="21">
    <source>
        <dbReference type="PIRSR" id="PIRSR600829-2"/>
    </source>
</evidence>
<proteinExistence type="inferred from homology"/>
<dbReference type="PANTHER" id="PTHR34299">
    <property type="entry name" value="DIACYLGLYCEROL KINASE"/>
    <property type="match status" value="1"/>
</dbReference>
<reference evidence="25" key="1">
    <citation type="submission" date="2020-12" db="EMBL/GenBank/DDBJ databases">
        <title>Marinomonas arctica sp. nov., a psychrotolerant bacterium isolated from the Arctic.</title>
        <authorList>
            <person name="Zhang Y."/>
        </authorList>
    </citation>
    <scope>NUCLEOTIDE SEQUENCE</scope>
    <source>
        <strain evidence="25">C1424</strain>
    </source>
</reference>
<evidence type="ECO:0000256" key="6">
    <source>
        <dbReference type="ARBA" id="ARBA00022516"/>
    </source>
</evidence>
<evidence type="ECO:0000256" key="9">
    <source>
        <dbReference type="ARBA" id="ARBA00022692"/>
    </source>
</evidence>
<evidence type="ECO:0000256" key="19">
    <source>
        <dbReference type="ARBA" id="ARBA00023264"/>
    </source>
</evidence>
<evidence type="ECO:0000256" key="18">
    <source>
        <dbReference type="ARBA" id="ARBA00023209"/>
    </source>
</evidence>
<evidence type="ECO:0000256" key="7">
    <source>
        <dbReference type="ARBA" id="ARBA00022519"/>
    </source>
</evidence>
<evidence type="ECO:0000256" key="15">
    <source>
        <dbReference type="ARBA" id="ARBA00022989"/>
    </source>
</evidence>
<evidence type="ECO:0000256" key="20">
    <source>
        <dbReference type="PIRSR" id="PIRSR600829-1"/>
    </source>
</evidence>
<keyword evidence="7 24" id="KW-0997">Cell inner membrane</keyword>
<dbReference type="GO" id="GO:0004143">
    <property type="term" value="F:ATP-dependent diacylglycerol kinase activity"/>
    <property type="evidence" value="ECO:0007669"/>
    <property type="project" value="UniProtKB-EC"/>
</dbReference>
<dbReference type="EC" id="2.7.1.107" evidence="3 24"/>
<evidence type="ECO:0000256" key="5">
    <source>
        <dbReference type="ARBA" id="ARBA00022475"/>
    </source>
</evidence>
<evidence type="ECO:0000256" key="10">
    <source>
        <dbReference type="ARBA" id="ARBA00022723"/>
    </source>
</evidence>
<dbReference type="Proteomes" id="UP000628710">
    <property type="component" value="Unassembled WGS sequence"/>
</dbReference>
<dbReference type="PROSITE" id="PS01069">
    <property type="entry name" value="DAGK_PROKAR"/>
    <property type="match status" value="1"/>
</dbReference>
<dbReference type="Gene3D" id="1.10.287.3610">
    <property type="match status" value="1"/>
</dbReference>
<feature type="binding site" evidence="21">
    <location>
        <position position="100"/>
    </location>
    <ligand>
        <name>substrate</name>
    </ligand>
</feature>
<dbReference type="GO" id="GO:0006654">
    <property type="term" value="P:phosphatidic acid biosynthetic process"/>
    <property type="evidence" value="ECO:0007669"/>
    <property type="project" value="InterPro"/>
</dbReference>
<evidence type="ECO:0000256" key="1">
    <source>
        <dbReference type="ARBA" id="ARBA00004429"/>
    </source>
</evidence>
<feature type="binding site" evidence="23">
    <location>
        <position position="30"/>
    </location>
    <ligand>
        <name>a divalent metal cation</name>
        <dbReference type="ChEBI" id="CHEBI:60240"/>
    </ligand>
</feature>
<comment type="catalytic activity">
    <reaction evidence="24">
        <text>a 1,2-diacyl-sn-glycerol + ATP = a 1,2-diacyl-sn-glycero-3-phosphate + ADP + H(+)</text>
        <dbReference type="Rhea" id="RHEA:10272"/>
        <dbReference type="ChEBI" id="CHEBI:15378"/>
        <dbReference type="ChEBI" id="CHEBI:17815"/>
        <dbReference type="ChEBI" id="CHEBI:30616"/>
        <dbReference type="ChEBI" id="CHEBI:58608"/>
        <dbReference type="ChEBI" id="CHEBI:456216"/>
        <dbReference type="EC" id="2.7.1.107"/>
    </reaction>
</comment>
<dbReference type="AlphaFoldDB" id="A0A934JYN2"/>
<keyword evidence="12 24" id="KW-0418">Kinase</keyword>
<keyword evidence="17 24" id="KW-0472">Membrane</keyword>
<evidence type="ECO:0000256" key="2">
    <source>
        <dbReference type="ARBA" id="ARBA00005967"/>
    </source>
</evidence>
<comment type="subcellular location">
    <subcellularLocation>
        <location evidence="1 24">Cell inner membrane</location>
        <topology evidence="1 24">Multi-pass membrane protein</topology>
    </subcellularLocation>
</comment>
<feature type="transmembrane region" description="Helical" evidence="24">
    <location>
        <begin position="98"/>
        <end position="119"/>
    </location>
</feature>
<sequence length="120" mass="13195">MAKPGKAGIGRILDAMKYSHQGLRAQWQYEAAFRQEVRLFLIAVPFALWLGDSALERALMIFSIGLVLVVETLNSSVEAVVDRISDEHHELSGRAKDLGSAAVMLTLILAVVVWSVLVFT</sequence>
<dbReference type="PANTHER" id="PTHR34299:SF1">
    <property type="entry name" value="DIACYLGLYCEROL KINASE"/>
    <property type="match status" value="1"/>
</dbReference>
<evidence type="ECO:0000256" key="3">
    <source>
        <dbReference type="ARBA" id="ARBA00012133"/>
    </source>
</evidence>
<evidence type="ECO:0000256" key="22">
    <source>
        <dbReference type="PIRSR" id="PIRSR600829-3"/>
    </source>
</evidence>
<keyword evidence="8 24" id="KW-0808">Transferase</keyword>
<comment type="caution">
    <text evidence="25">The sequence shown here is derived from an EMBL/GenBank/DDBJ whole genome shotgun (WGS) entry which is preliminary data.</text>
</comment>
<feature type="active site" description="Proton acceptor" evidence="20">
    <location>
        <position position="71"/>
    </location>
</feature>
<dbReference type="InterPro" id="IPR036945">
    <property type="entry name" value="DAGK_sf"/>
</dbReference>
<evidence type="ECO:0000256" key="13">
    <source>
        <dbReference type="ARBA" id="ARBA00022840"/>
    </source>
</evidence>
<keyword evidence="11 22" id="KW-0547">Nucleotide-binding</keyword>
<comment type="cofactor">
    <cofactor evidence="23">
        <name>Mg(2+)</name>
        <dbReference type="ChEBI" id="CHEBI:18420"/>
    </cofactor>
    <text evidence="23">Mn(2+), Zn(2+), Cd(2+) and Co(2+) support activity to lesser extents.</text>
</comment>
<dbReference type="InterPro" id="IPR033718">
    <property type="entry name" value="DAGK_prok"/>
</dbReference>
<feature type="binding site" evidence="22">
    <location>
        <position position="30"/>
    </location>
    <ligand>
        <name>ATP</name>
        <dbReference type="ChEBI" id="CHEBI:30616"/>
    </ligand>
</feature>
<dbReference type="RefSeq" id="WP_199469963.1">
    <property type="nucleotide sequence ID" value="NZ_JAEMNX010000026.1"/>
</dbReference>
<evidence type="ECO:0000256" key="17">
    <source>
        <dbReference type="ARBA" id="ARBA00023136"/>
    </source>
</evidence>
<keyword evidence="26" id="KW-1185">Reference proteome</keyword>
<keyword evidence="18" id="KW-0594">Phospholipid biosynthesis</keyword>
<feature type="binding site" evidence="21">
    <location>
        <position position="71"/>
    </location>
    <ligand>
        <name>substrate</name>
    </ligand>
</feature>
<evidence type="ECO:0000256" key="23">
    <source>
        <dbReference type="PIRSR" id="PIRSR600829-4"/>
    </source>
</evidence>
<dbReference type="CDD" id="cd14264">
    <property type="entry name" value="DAGK_IM"/>
    <property type="match status" value="1"/>
</dbReference>
<gene>
    <name evidence="25" type="ORF">I8J31_17975</name>
</gene>
<dbReference type="Pfam" id="PF01219">
    <property type="entry name" value="DAGK_prokar"/>
    <property type="match status" value="1"/>
</dbReference>
<comment type="function">
    <text evidence="24">Catalyzes the ATP-dependent phosphorylation of sn-l,2-diacylglycerol (DAG) to phosphatidic acid. Involved in the recycling of diacylglycerol produced as a by-product during membrane-derived oligosaccharide (MDO) biosynthesis.</text>
</comment>